<evidence type="ECO:0000256" key="1">
    <source>
        <dbReference type="SAM" id="Coils"/>
    </source>
</evidence>
<name>A0A9D9GZI5_9BACT</name>
<reference evidence="2" key="2">
    <citation type="journal article" date="2021" name="PeerJ">
        <title>Extensive microbial diversity within the chicken gut microbiome revealed by metagenomics and culture.</title>
        <authorList>
            <person name="Gilroy R."/>
            <person name="Ravi A."/>
            <person name="Getino M."/>
            <person name="Pursley I."/>
            <person name="Horton D.L."/>
            <person name="Alikhan N.F."/>
            <person name="Baker D."/>
            <person name="Gharbi K."/>
            <person name="Hall N."/>
            <person name="Watson M."/>
            <person name="Adriaenssens E.M."/>
            <person name="Foster-Nyarko E."/>
            <person name="Jarju S."/>
            <person name="Secka A."/>
            <person name="Antonio M."/>
            <person name="Oren A."/>
            <person name="Chaudhuri R.R."/>
            <person name="La Ragione R."/>
            <person name="Hildebrand F."/>
            <person name="Pallen M.J."/>
        </authorList>
    </citation>
    <scope>NUCLEOTIDE SEQUENCE</scope>
    <source>
        <strain evidence="2">10192</strain>
    </source>
</reference>
<sequence length="225" mass="25086">MINNKITEGVGKKIVEALKQQNDIEITPVTESFEQPLNQHFTQSSDVTSEDAENALSKSLQEAVASVDLESARRESQSQTFNFSQIAHPQTQTQSQIPNQDTFYNQSFTSQPVSSTPDLSAVEEMELPSNVAVLKQLITKLPSGVSKHTGAMIIKQTMEALGISMNSVLQEAQQVQENLNHSARECQNTILEYKKQINILEAQTQKYQRQFAAVNDIISLFIQTN</sequence>
<dbReference type="AlphaFoldDB" id="A0A9D9GZI5"/>
<dbReference type="Proteomes" id="UP000823632">
    <property type="component" value="Unassembled WGS sequence"/>
</dbReference>
<protein>
    <submittedName>
        <fullName evidence="2">Uncharacterized protein</fullName>
    </submittedName>
</protein>
<gene>
    <name evidence="2" type="ORF">IAC76_01285</name>
</gene>
<dbReference type="EMBL" id="JADIND010000029">
    <property type="protein sequence ID" value="MBO8429997.1"/>
    <property type="molecule type" value="Genomic_DNA"/>
</dbReference>
<evidence type="ECO:0000313" key="2">
    <source>
        <dbReference type="EMBL" id="MBO8429997.1"/>
    </source>
</evidence>
<organism evidence="2 3">
    <name type="scientific">Candidatus Scatousia excrementipullorum</name>
    <dbReference type="NCBI Taxonomy" id="2840936"/>
    <lineage>
        <taxon>Bacteria</taxon>
        <taxon>Candidatus Scatousia</taxon>
    </lineage>
</organism>
<proteinExistence type="predicted"/>
<reference evidence="2" key="1">
    <citation type="submission" date="2020-10" db="EMBL/GenBank/DDBJ databases">
        <authorList>
            <person name="Gilroy R."/>
        </authorList>
    </citation>
    <scope>NUCLEOTIDE SEQUENCE</scope>
    <source>
        <strain evidence="2">10192</strain>
    </source>
</reference>
<feature type="coiled-coil region" evidence="1">
    <location>
        <begin position="165"/>
        <end position="210"/>
    </location>
</feature>
<keyword evidence="1" id="KW-0175">Coiled coil</keyword>
<evidence type="ECO:0000313" key="3">
    <source>
        <dbReference type="Proteomes" id="UP000823632"/>
    </source>
</evidence>
<comment type="caution">
    <text evidence="2">The sequence shown here is derived from an EMBL/GenBank/DDBJ whole genome shotgun (WGS) entry which is preliminary data.</text>
</comment>
<accession>A0A9D9GZI5</accession>